<dbReference type="InterPro" id="IPR032710">
    <property type="entry name" value="NTF2-like_dom_sf"/>
</dbReference>
<keyword evidence="2" id="KW-0560">Oxidoreductase</keyword>
<keyword evidence="3" id="KW-0223">Dioxygenase</keyword>
<evidence type="ECO:0000256" key="1">
    <source>
        <dbReference type="ARBA" id="ARBA00009570"/>
    </source>
</evidence>
<proteinExistence type="inferred from homology"/>
<dbReference type="GO" id="GO:0051213">
    <property type="term" value="F:dioxygenase activity"/>
    <property type="evidence" value="ECO:0007669"/>
    <property type="project" value="UniProtKB-KW"/>
</dbReference>
<dbReference type="SUPFAM" id="SSF54427">
    <property type="entry name" value="NTF2-like"/>
    <property type="match status" value="1"/>
</dbReference>
<comment type="similarity">
    <text evidence="1">Belongs to the bacterial ring-hydroxylating dioxygenase beta subunit family.</text>
</comment>
<dbReference type="Pfam" id="PF00866">
    <property type="entry name" value="Ring_hydroxyl_B"/>
    <property type="match status" value="1"/>
</dbReference>
<reference evidence="3 4" key="1">
    <citation type="journal article" date="2019" name="Environ. Microbiol.">
        <title>Species interactions and distinct microbial communities in high Arctic permafrost affected cryosols are associated with the CH4 and CO2 gas fluxes.</title>
        <authorList>
            <person name="Altshuler I."/>
            <person name="Hamel J."/>
            <person name="Turney S."/>
            <person name="Magnuson E."/>
            <person name="Levesque R."/>
            <person name="Greer C."/>
            <person name="Whyte L.G."/>
        </authorList>
    </citation>
    <scope>NUCLEOTIDE SEQUENCE [LARGE SCALE GENOMIC DNA]</scope>
    <source>
        <strain evidence="3 4">S9.3B</strain>
    </source>
</reference>
<evidence type="ECO:0000313" key="4">
    <source>
        <dbReference type="Proteomes" id="UP000317078"/>
    </source>
</evidence>
<dbReference type="InterPro" id="IPR017640">
    <property type="entry name" value="Anthranilate_1-2-diOase_ssu"/>
</dbReference>
<keyword evidence="4" id="KW-1185">Reference proteome</keyword>
<protein>
    <submittedName>
        <fullName evidence="3">Anthranilate 1,2-dioxygenase</fullName>
    </submittedName>
</protein>
<dbReference type="EMBL" id="RCZP01000002">
    <property type="protein sequence ID" value="TPG60488.1"/>
    <property type="molecule type" value="Genomic_DNA"/>
</dbReference>
<dbReference type="InterPro" id="IPR000391">
    <property type="entry name" value="Rng_hydr_dOase-bsu"/>
</dbReference>
<dbReference type="RefSeq" id="WP_140881416.1">
    <property type="nucleotide sequence ID" value="NZ_RCZP01000002.1"/>
</dbReference>
<evidence type="ECO:0000256" key="2">
    <source>
        <dbReference type="ARBA" id="ARBA00023002"/>
    </source>
</evidence>
<gene>
    <name evidence="3" type="ORF">EAH89_03720</name>
</gene>
<dbReference type="NCBIfam" id="NF041685">
    <property type="entry name" value="ant_diox_AndAd"/>
    <property type="match status" value="1"/>
</dbReference>
<dbReference type="OrthoDB" id="5517499at2"/>
<dbReference type="AlphaFoldDB" id="A0A502GG06"/>
<sequence length="160" mass="18300">MSGAEDLMLRLELMSLQDRYVAAIDNDRIEEWPGFFVEDCLYEIVSRENEEAGLPAPVIHCDSARMLRDRVLALRHANIYEKPAYRHLVSGLEWRAEADGSLSVSSSYVVVNTSLEGESSIYQAGRYLDQVVRTPDGLRFRQKRCIYDTLRVQTLLAFPI</sequence>
<accession>A0A502GG06</accession>
<dbReference type="Proteomes" id="UP000317078">
    <property type="component" value="Unassembled WGS sequence"/>
</dbReference>
<comment type="caution">
    <text evidence="3">The sequence shown here is derived from an EMBL/GenBank/DDBJ whole genome shotgun (WGS) entry which is preliminary data.</text>
</comment>
<name>A0A502GG06_9PROT</name>
<organism evidence="3 4">
    <name type="scientific">Muricoccus nepalensis</name>
    <dbReference type="NCBI Taxonomy" id="1854500"/>
    <lineage>
        <taxon>Bacteria</taxon>
        <taxon>Pseudomonadati</taxon>
        <taxon>Pseudomonadota</taxon>
        <taxon>Alphaproteobacteria</taxon>
        <taxon>Acetobacterales</taxon>
        <taxon>Roseomonadaceae</taxon>
        <taxon>Muricoccus</taxon>
    </lineage>
</organism>
<evidence type="ECO:0000313" key="3">
    <source>
        <dbReference type="EMBL" id="TPG60488.1"/>
    </source>
</evidence>
<dbReference type="Gene3D" id="3.10.450.50">
    <property type="match status" value="1"/>
</dbReference>